<dbReference type="EC" id="2.4.-.-" evidence="3"/>
<dbReference type="InterPro" id="IPR028098">
    <property type="entry name" value="Glyco_trans_4-like_N"/>
</dbReference>
<evidence type="ECO:0000313" key="3">
    <source>
        <dbReference type="EMBL" id="WPJ96812.1"/>
    </source>
</evidence>
<dbReference type="Proteomes" id="UP001324993">
    <property type="component" value="Chromosome"/>
</dbReference>
<proteinExistence type="predicted"/>
<accession>A0ABZ0RL67</accession>
<dbReference type="EMBL" id="CP138858">
    <property type="protein sequence ID" value="WPJ96812.1"/>
    <property type="molecule type" value="Genomic_DNA"/>
</dbReference>
<feature type="domain" description="Glycosyl transferase family 1" evidence="1">
    <location>
        <begin position="223"/>
        <end position="383"/>
    </location>
</feature>
<protein>
    <submittedName>
        <fullName evidence="3">Glycosyltransferase family 4 protein</fullName>
        <ecNumber evidence="3">2.4.-.-</ecNumber>
    </submittedName>
</protein>
<dbReference type="PANTHER" id="PTHR45947">
    <property type="entry name" value="SULFOQUINOVOSYL TRANSFERASE SQD2"/>
    <property type="match status" value="1"/>
</dbReference>
<name>A0ABZ0RL67_9BACT</name>
<dbReference type="GO" id="GO:0016757">
    <property type="term" value="F:glycosyltransferase activity"/>
    <property type="evidence" value="ECO:0007669"/>
    <property type="project" value="UniProtKB-KW"/>
</dbReference>
<dbReference type="Pfam" id="PF00534">
    <property type="entry name" value="Glycos_transf_1"/>
    <property type="match status" value="1"/>
</dbReference>
<dbReference type="InterPro" id="IPR050194">
    <property type="entry name" value="Glycosyltransferase_grp1"/>
</dbReference>
<dbReference type="SUPFAM" id="SSF53756">
    <property type="entry name" value="UDP-Glycosyltransferase/glycogen phosphorylase"/>
    <property type="match status" value="1"/>
</dbReference>
<feature type="domain" description="Glycosyltransferase subfamily 4-like N-terminal" evidence="2">
    <location>
        <begin position="15"/>
        <end position="217"/>
    </location>
</feature>
<dbReference type="RefSeq" id="WP_319833669.1">
    <property type="nucleotide sequence ID" value="NZ_CP138858.1"/>
</dbReference>
<gene>
    <name evidence="3" type="ORF">SH580_03720</name>
</gene>
<dbReference type="CDD" id="cd03801">
    <property type="entry name" value="GT4_PimA-like"/>
    <property type="match status" value="1"/>
</dbReference>
<dbReference type="Gene3D" id="3.40.50.2000">
    <property type="entry name" value="Glycogen Phosphorylase B"/>
    <property type="match status" value="2"/>
</dbReference>
<evidence type="ECO:0000259" key="1">
    <source>
        <dbReference type="Pfam" id="PF00534"/>
    </source>
</evidence>
<keyword evidence="3" id="KW-0328">Glycosyltransferase</keyword>
<sequence length="413" mass="46363">MNILVISNLYPPHGIGGYEERCMQTVNALRKRGHTVNVLTSDHQVTDRDATGETGIFRQLKVHGFYGHPWLPIHQLYSLEQANQRSMQSLIEQLQPDVVHVWNMGGISKSLLHTLENANRPLVYDISDHWIARSLKADVWLSWWNDDGSVLRKAWRGIATVTGARKLISRKVPTASVRSLKFKHIYFCSQYMRDTTAKQGYPVSHAKIAYCGVEAERFLRKTEYNAPRKFLWVGRLAQDKDPMTALKGFLQARQSSGLPLCLDIYGRGEADFVDTLRAEIAKAQAEEFVQLKSATHDEMRGLYAQYDAYIFSSNWGEPFALTPLEAMSAGVPVIMCPDGGDAELLHDGDNAIQFAAASRSSLAGAILRLLDLPDHGRNMSRIALQIVQERFTVKVMTDTIEGILKRAVGPTHD</sequence>
<dbReference type="Pfam" id="PF13439">
    <property type="entry name" value="Glyco_transf_4"/>
    <property type="match status" value="1"/>
</dbReference>
<reference evidence="3 4" key="1">
    <citation type="submission" date="2023-11" db="EMBL/GenBank/DDBJ databases">
        <title>Coraliomargarita sp. nov., isolated from marine algae.</title>
        <authorList>
            <person name="Lee J.K."/>
            <person name="Baek J.H."/>
            <person name="Kim J.M."/>
            <person name="Choi D.G."/>
            <person name="Jeon C.O."/>
        </authorList>
    </citation>
    <scope>NUCLEOTIDE SEQUENCE [LARGE SCALE GENOMIC DNA]</scope>
    <source>
        <strain evidence="3 4">J2-16</strain>
    </source>
</reference>
<dbReference type="InterPro" id="IPR001296">
    <property type="entry name" value="Glyco_trans_1"/>
</dbReference>
<organism evidence="3 4">
    <name type="scientific">Coraliomargarita algicola</name>
    <dbReference type="NCBI Taxonomy" id="3092156"/>
    <lineage>
        <taxon>Bacteria</taxon>
        <taxon>Pseudomonadati</taxon>
        <taxon>Verrucomicrobiota</taxon>
        <taxon>Opitutia</taxon>
        <taxon>Puniceicoccales</taxon>
        <taxon>Coraliomargaritaceae</taxon>
        <taxon>Coraliomargarita</taxon>
    </lineage>
</organism>
<keyword evidence="3" id="KW-0808">Transferase</keyword>
<keyword evidence="4" id="KW-1185">Reference proteome</keyword>
<evidence type="ECO:0000259" key="2">
    <source>
        <dbReference type="Pfam" id="PF13439"/>
    </source>
</evidence>
<dbReference type="PANTHER" id="PTHR45947:SF13">
    <property type="entry name" value="TRANSFERASE"/>
    <property type="match status" value="1"/>
</dbReference>
<evidence type="ECO:0000313" key="4">
    <source>
        <dbReference type="Proteomes" id="UP001324993"/>
    </source>
</evidence>